<proteinExistence type="predicted"/>
<organism evidence="2 3">
    <name type="scientific">Cutaneotrichosporon cavernicola</name>
    <dbReference type="NCBI Taxonomy" id="279322"/>
    <lineage>
        <taxon>Eukaryota</taxon>
        <taxon>Fungi</taxon>
        <taxon>Dikarya</taxon>
        <taxon>Basidiomycota</taxon>
        <taxon>Agaricomycotina</taxon>
        <taxon>Tremellomycetes</taxon>
        <taxon>Trichosporonales</taxon>
        <taxon>Trichosporonaceae</taxon>
        <taxon>Cutaneotrichosporon</taxon>
    </lineage>
</organism>
<evidence type="ECO:0000259" key="1">
    <source>
        <dbReference type="Pfam" id="PF16862"/>
    </source>
</evidence>
<dbReference type="RefSeq" id="XP_060458049.1">
    <property type="nucleotide sequence ID" value="XM_060601569.1"/>
</dbReference>
<dbReference type="GeneID" id="85496654"/>
<protein>
    <recommendedName>
        <fullName evidence="1">Beta-glucuronidase C-terminal domain-containing protein</fullName>
    </recommendedName>
</protein>
<dbReference type="Pfam" id="PF16862">
    <property type="entry name" value="Glyco_hydro_79C"/>
    <property type="match status" value="1"/>
</dbReference>
<reference evidence="2" key="1">
    <citation type="journal article" date="2023" name="BMC Genomics">
        <title>Chromosome-level genome assemblies of Cutaneotrichosporon spp. (Trichosporonales, Basidiomycota) reveal imbalanced evolution between nucleotide sequences and chromosome synteny.</title>
        <authorList>
            <person name="Kobayashi Y."/>
            <person name="Kayamori A."/>
            <person name="Aoki K."/>
            <person name="Shiwa Y."/>
            <person name="Matsutani M."/>
            <person name="Fujita N."/>
            <person name="Sugita T."/>
            <person name="Iwasaki W."/>
            <person name="Tanaka N."/>
            <person name="Takashima M."/>
        </authorList>
    </citation>
    <scope>NUCLEOTIDE SEQUENCE</scope>
    <source>
        <strain evidence="2">HIS019</strain>
    </source>
</reference>
<dbReference type="AlphaFoldDB" id="A0AA48L6B5"/>
<dbReference type="Gene3D" id="3.20.20.80">
    <property type="entry name" value="Glycosidases"/>
    <property type="match status" value="1"/>
</dbReference>
<keyword evidence="3" id="KW-1185">Reference proteome</keyword>
<gene>
    <name evidence="2" type="ORF">CcaverHIS019_0504120</name>
</gene>
<dbReference type="EMBL" id="AP028216">
    <property type="protein sequence ID" value="BEI92784.1"/>
    <property type="molecule type" value="Genomic_DNA"/>
</dbReference>
<dbReference type="PANTHER" id="PTHR36183:SF2">
    <property type="entry name" value="BETA-GLUCURONIDASE C-TERMINAL DOMAIN-CONTAINING PROTEIN"/>
    <property type="match status" value="1"/>
</dbReference>
<accession>A0AA48L6B5</accession>
<sequence>MRLPLDALLLSRAASGVVNQTTLTIPSREPPYAQTLDPQLASFSIEMDRWTDWAGPTVGSPNEFVNTALGQLSARTGKPVYFRVGANSEDRATLDLSVAVMNATFPPPTPDTPAPEANAIKIGRDFYALSANLPKSTDFHWGVNLKILNDNETASQLSHLAESFKRPELAHANLRAVEIGNEADFYAGHTPGVSNPGWEAWNAANYTATWVRNAKAALKILDFKHTTLSPGSFANFLPFSGMGWGAPACYQAGLLDDEDVRAATRQFSMHTYSGAFSEGIPVHVGSLMSKANVRGNLTIKLGDIVSTHAEGREYTLSEGNSYGNHGIPGLSNGGEQTIWGVDHMLQLASLGIKRMHFHNGRGFMYNVLQPIGLAGTGVDDGTGLEGPHVSALYHSFLVVAEATGKGQSKVVEIPTSIDTLAAYGLYQGGSLARLVLINSAVFFEGGERSTISVKLDGLRGKARRFHSPYTNATKGFTWAGQSFETPTSEPTGNVVEEAVDGVVDLEATSVVLVHLE</sequence>
<evidence type="ECO:0000313" key="3">
    <source>
        <dbReference type="Proteomes" id="UP001233271"/>
    </source>
</evidence>
<evidence type="ECO:0000313" key="2">
    <source>
        <dbReference type="EMBL" id="BEI92784.1"/>
    </source>
</evidence>
<dbReference type="InterPro" id="IPR031728">
    <property type="entry name" value="GlcAase_C"/>
</dbReference>
<name>A0AA48L6B5_9TREE</name>
<dbReference type="KEGG" id="ccac:CcaHIS019_0504120"/>
<dbReference type="Proteomes" id="UP001233271">
    <property type="component" value="Chromosome 5"/>
</dbReference>
<dbReference type="InterPro" id="IPR052974">
    <property type="entry name" value="GH79_Enzymes"/>
</dbReference>
<dbReference type="PANTHER" id="PTHR36183">
    <property type="entry name" value="BETA-GLUCURONIDASE"/>
    <property type="match status" value="1"/>
</dbReference>
<feature type="domain" description="Beta-glucuronidase C-terminal" evidence="1">
    <location>
        <begin position="422"/>
        <end position="512"/>
    </location>
</feature>